<sequence length="344" mass="37343">MAQLSNHSIVLSKRPKEFIIPGETFALDKRLMLNENNLESGQILVKKPYLSIDLAMRAYLNDSYTPTYMAPLQIGEVMRGAIIGKVVGNKASAFDIGAYVSCNSGWTEFAVVDAKDAVPLELPQTGKLTDALGLLGNTGMTAYFGILNIGQVKSGDFVVVSDAAGATGSIVCQIAKLQGARVLEIAGSDDKVAWSKELGCDDALNYKNTDFARQLKQKTAGSIDVFFHNVRGEIMDLALAQAKPHARFVMYGGIIQYNSADPIGPKNILSVVISRVKMQGFLIFDYVPRYPEAQKALTQWLLDGKLQRKETIIKGGLIAAEQGLIYLYNGINTGKLLVEVAADE</sequence>
<dbReference type="InterPro" id="IPR041694">
    <property type="entry name" value="ADH_N_2"/>
</dbReference>
<evidence type="ECO:0000259" key="2">
    <source>
        <dbReference type="SMART" id="SM00829"/>
    </source>
</evidence>
<dbReference type="Pfam" id="PF16884">
    <property type="entry name" value="ADH_N_2"/>
    <property type="match status" value="1"/>
</dbReference>
<dbReference type="InterPro" id="IPR036291">
    <property type="entry name" value="NAD(P)-bd_dom_sf"/>
</dbReference>
<keyword evidence="1" id="KW-0560">Oxidoreductase</keyword>
<proteinExistence type="predicted"/>
<dbReference type="PANTHER" id="PTHR43205:SF42">
    <property type="entry name" value="ALCOHOL DEHYDROGENASE, ZINC-CONTAINING (AFU_ORTHOLOGUE AFUA_7G04530)"/>
    <property type="match status" value="1"/>
</dbReference>
<accession>A0A4Y8DG55</accession>
<dbReference type="CDD" id="cd05288">
    <property type="entry name" value="PGDH"/>
    <property type="match status" value="1"/>
</dbReference>
<dbReference type="InterPro" id="IPR011032">
    <property type="entry name" value="GroES-like_sf"/>
</dbReference>
<protein>
    <recommendedName>
        <fullName evidence="2">Enoyl reductase (ER) domain-containing protein</fullName>
    </recommendedName>
</protein>
<dbReference type="InterPro" id="IPR020843">
    <property type="entry name" value="ER"/>
</dbReference>
<feature type="domain" description="Enoyl reductase (ER)" evidence="2">
    <location>
        <begin position="61"/>
        <end position="338"/>
    </location>
</feature>
<comment type="caution">
    <text evidence="3">The sequence shown here is derived from an EMBL/GenBank/DDBJ whole genome shotgun (WGS) entry which is preliminary data.</text>
</comment>
<dbReference type="Proteomes" id="UP000297299">
    <property type="component" value="Unassembled WGS sequence"/>
</dbReference>
<keyword evidence="4" id="KW-1185">Reference proteome</keyword>
<dbReference type="Gene3D" id="3.40.50.720">
    <property type="entry name" value="NAD(P)-binding Rossmann-like Domain"/>
    <property type="match status" value="1"/>
</dbReference>
<dbReference type="AlphaFoldDB" id="A0A4Y8DG55"/>
<dbReference type="Gene3D" id="3.90.180.10">
    <property type="entry name" value="Medium-chain alcohol dehydrogenases, catalytic domain"/>
    <property type="match status" value="1"/>
</dbReference>
<dbReference type="InterPro" id="IPR045010">
    <property type="entry name" value="MDR_fam"/>
</dbReference>
<name>A0A4Y8DG55_9HELO</name>
<dbReference type="InterPro" id="IPR013149">
    <property type="entry name" value="ADH-like_C"/>
</dbReference>
<reference evidence="3 4" key="1">
    <citation type="submission" date="2017-11" db="EMBL/GenBank/DDBJ databases">
        <title>Comparative genomics of Botrytis spp.</title>
        <authorList>
            <person name="Valero-Jimenez C.A."/>
            <person name="Tapia P."/>
            <person name="Veloso J."/>
            <person name="Silva-Moreno E."/>
            <person name="Staats M."/>
            <person name="Valdes J.H."/>
            <person name="Van Kan J.A.L."/>
        </authorList>
    </citation>
    <scope>NUCLEOTIDE SEQUENCE [LARGE SCALE GENOMIC DNA]</scope>
    <source>
        <strain evidence="3 4">MUCL2830</strain>
    </source>
</reference>
<dbReference type="OrthoDB" id="809632at2759"/>
<dbReference type="SUPFAM" id="SSF51735">
    <property type="entry name" value="NAD(P)-binding Rossmann-fold domains"/>
    <property type="match status" value="1"/>
</dbReference>
<dbReference type="PANTHER" id="PTHR43205">
    <property type="entry name" value="PROSTAGLANDIN REDUCTASE"/>
    <property type="match status" value="1"/>
</dbReference>
<dbReference type="EMBL" id="PHWZ01000013">
    <property type="protein sequence ID" value="TEY85738.1"/>
    <property type="molecule type" value="Genomic_DNA"/>
</dbReference>
<evidence type="ECO:0000256" key="1">
    <source>
        <dbReference type="ARBA" id="ARBA00023002"/>
    </source>
</evidence>
<gene>
    <name evidence="3" type="ORF">BOTCAL_0013g00460</name>
</gene>
<organism evidence="3 4">
    <name type="scientific">Botryotinia calthae</name>
    <dbReference type="NCBI Taxonomy" id="38488"/>
    <lineage>
        <taxon>Eukaryota</taxon>
        <taxon>Fungi</taxon>
        <taxon>Dikarya</taxon>
        <taxon>Ascomycota</taxon>
        <taxon>Pezizomycotina</taxon>
        <taxon>Leotiomycetes</taxon>
        <taxon>Helotiales</taxon>
        <taxon>Sclerotiniaceae</taxon>
        <taxon>Botryotinia</taxon>
    </lineage>
</organism>
<dbReference type="Pfam" id="PF00107">
    <property type="entry name" value="ADH_zinc_N"/>
    <property type="match status" value="1"/>
</dbReference>
<dbReference type="SUPFAM" id="SSF50129">
    <property type="entry name" value="GroES-like"/>
    <property type="match status" value="1"/>
</dbReference>
<evidence type="ECO:0000313" key="3">
    <source>
        <dbReference type="EMBL" id="TEY85738.1"/>
    </source>
</evidence>
<dbReference type="GO" id="GO:0016628">
    <property type="term" value="F:oxidoreductase activity, acting on the CH-CH group of donors, NAD or NADP as acceptor"/>
    <property type="evidence" value="ECO:0007669"/>
    <property type="project" value="InterPro"/>
</dbReference>
<dbReference type="SMART" id="SM00829">
    <property type="entry name" value="PKS_ER"/>
    <property type="match status" value="1"/>
</dbReference>
<evidence type="ECO:0000313" key="4">
    <source>
        <dbReference type="Proteomes" id="UP000297299"/>
    </source>
</evidence>
<dbReference type="FunFam" id="3.40.50.720:FF:000121">
    <property type="entry name" value="Prostaglandin reductase 2"/>
    <property type="match status" value="1"/>
</dbReference>